<accession>A0AAD5L5L2</accession>
<protein>
    <submittedName>
        <fullName evidence="1">Uncharacterized protein</fullName>
    </submittedName>
</protein>
<evidence type="ECO:0000313" key="1">
    <source>
        <dbReference type="EMBL" id="KAI9556481.1"/>
    </source>
</evidence>
<proteinExistence type="predicted"/>
<organism evidence="1 2">
    <name type="scientific">Daphnia sinensis</name>
    <dbReference type="NCBI Taxonomy" id="1820382"/>
    <lineage>
        <taxon>Eukaryota</taxon>
        <taxon>Metazoa</taxon>
        <taxon>Ecdysozoa</taxon>
        <taxon>Arthropoda</taxon>
        <taxon>Crustacea</taxon>
        <taxon>Branchiopoda</taxon>
        <taxon>Diplostraca</taxon>
        <taxon>Cladocera</taxon>
        <taxon>Anomopoda</taxon>
        <taxon>Daphniidae</taxon>
        <taxon>Daphnia</taxon>
        <taxon>Daphnia similis group</taxon>
    </lineage>
</organism>
<reference evidence="1 2" key="1">
    <citation type="submission" date="2022-05" db="EMBL/GenBank/DDBJ databases">
        <title>A multi-omics perspective on studying reproductive biology in Daphnia sinensis.</title>
        <authorList>
            <person name="Jia J."/>
        </authorList>
    </citation>
    <scope>NUCLEOTIDE SEQUENCE [LARGE SCALE GENOMIC DNA]</scope>
    <source>
        <strain evidence="1 2">WSL</strain>
    </source>
</reference>
<keyword evidence="2" id="KW-1185">Reference proteome</keyword>
<dbReference type="Proteomes" id="UP000820818">
    <property type="component" value="Linkage Group LG6"/>
</dbReference>
<evidence type="ECO:0000313" key="2">
    <source>
        <dbReference type="Proteomes" id="UP000820818"/>
    </source>
</evidence>
<sequence>MSVLAVDSRMDLDLHSTDNRDPRMQYGVSFLFIIQWLMRNLACQNAISLTSSQTWSLASNTWNVSILKPSSFELTDNEIQETYLRNALLRLSLHVRDMSGLQSSAACGGSSKALEFTKRRRKCRHSLAPSMRVFCVWAPFFQVFPATEMVAKFKPFTSIPTAGSAIRRRQPIGDLFYIKINNPRRVMRRAATPFRFAFEMAQPLFLFNDFGIHGPVRHRPSVLRTCFFSFFFPDPCRS</sequence>
<gene>
    <name evidence="1" type="ORF">GHT06_016269</name>
</gene>
<comment type="caution">
    <text evidence="1">The sequence shown here is derived from an EMBL/GenBank/DDBJ whole genome shotgun (WGS) entry which is preliminary data.</text>
</comment>
<dbReference type="EMBL" id="WJBH02000006">
    <property type="protein sequence ID" value="KAI9556481.1"/>
    <property type="molecule type" value="Genomic_DNA"/>
</dbReference>
<dbReference type="AlphaFoldDB" id="A0AAD5L5L2"/>
<name>A0AAD5L5L2_9CRUS</name>